<organism evidence="1">
    <name type="scientific">Magallana gigas</name>
    <name type="common">Pacific oyster</name>
    <name type="synonym">Crassostrea gigas</name>
    <dbReference type="NCBI Taxonomy" id="29159"/>
    <lineage>
        <taxon>Eukaryota</taxon>
        <taxon>Metazoa</taxon>
        <taxon>Spiralia</taxon>
        <taxon>Lophotrochozoa</taxon>
        <taxon>Mollusca</taxon>
        <taxon>Bivalvia</taxon>
        <taxon>Autobranchia</taxon>
        <taxon>Pteriomorphia</taxon>
        <taxon>Ostreida</taxon>
        <taxon>Ostreoidea</taxon>
        <taxon>Ostreidae</taxon>
        <taxon>Magallana</taxon>
    </lineage>
</organism>
<protein>
    <submittedName>
        <fullName evidence="1">Uncharacterized protein</fullName>
    </submittedName>
</protein>
<dbReference type="InParanoid" id="K1PIX6"/>
<dbReference type="HOGENOM" id="CLU_2608346_0_0_1"/>
<proteinExistence type="predicted"/>
<dbReference type="EMBL" id="JH818251">
    <property type="protein sequence ID" value="EKC21523.1"/>
    <property type="molecule type" value="Genomic_DNA"/>
</dbReference>
<dbReference type="AlphaFoldDB" id="K1PIX6"/>
<gene>
    <name evidence="1" type="ORF">CGI_10003811</name>
</gene>
<accession>K1PIX6</accession>
<name>K1PIX6_MAGGI</name>
<evidence type="ECO:0000313" key="1">
    <source>
        <dbReference type="EMBL" id="EKC21523.1"/>
    </source>
</evidence>
<reference evidence="1" key="1">
    <citation type="journal article" date="2012" name="Nature">
        <title>The oyster genome reveals stress adaptation and complexity of shell formation.</title>
        <authorList>
            <person name="Zhang G."/>
            <person name="Fang X."/>
            <person name="Guo X."/>
            <person name="Li L."/>
            <person name="Luo R."/>
            <person name="Xu F."/>
            <person name="Yang P."/>
            <person name="Zhang L."/>
            <person name="Wang X."/>
            <person name="Qi H."/>
            <person name="Xiong Z."/>
            <person name="Que H."/>
            <person name="Xie Y."/>
            <person name="Holland P.W."/>
            <person name="Paps J."/>
            <person name="Zhu Y."/>
            <person name="Wu F."/>
            <person name="Chen Y."/>
            <person name="Wang J."/>
            <person name="Peng C."/>
            <person name="Meng J."/>
            <person name="Yang L."/>
            <person name="Liu J."/>
            <person name="Wen B."/>
            <person name="Zhang N."/>
            <person name="Huang Z."/>
            <person name="Zhu Q."/>
            <person name="Feng Y."/>
            <person name="Mount A."/>
            <person name="Hedgecock D."/>
            <person name="Xu Z."/>
            <person name="Liu Y."/>
            <person name="Domazet-Loso T."/>
            <person name="Du Y."/>
            <person name="Sun X."/>
            <person name="Zhang S."/>
            <person name="Liu B."/>
            <person name="Cheng P."/>
            <person name="Jiang X."/>
            <person name="Li J."/>
            <person name="Fan D."/>
            <person name="Wang W."/>
            <person name="Fu W."/>
            <person name="Wang T."/>
            <person name="Wang B."/>
            <person name="Zhang J."/>
            <person name="Peng Z."/>
            <person name="Li Y."/>
            <person name="Li N."/>
            <person name="Wang J."/>
            <person name="Chen M."/>
            <person name="He Y."/>
            <person name="Tan F."/>
            <person name="Song X."/>
            <person name="Zheng Q."/>
            <person name="Huang R."/>
            <person name="Yang H."/>
            <person name="Du X."/>
            <person name="Chen L."/>
            <person name="Yang M."/>
            <person name="Gaffney P.M."/>
            <person name="Wang S."/>
            <person name="Luo L."/>
            <person name="She Z."/>
            <person name="Ming Y."/>
            <person name="Huang W."/>
            <person name="Zhang S."/>
            <person name="Huang B."/>
            <person name="Zhang Y."/>
            <person name="Qu T."/>
            <person name="Ni P."/>
            <person name="Miao G."/>
            <person name="Wang J."/>
            <person name="Wang Q."/>
            <person name="Steinberg C.E."/>
            <person name="Wang H."/>
            <person name="Li N."/>
            <person name="Qian L."/>
            <person name="Zhang G."/>
            <person name="Li Y."/>
            <person name="Yang H."/>
            <person name="Liu X."/>
            <person name="Wang J."/>
            <person name="Yin Y."/>
            <person name="Wang J."/>
        </authorList>
    </citation>
    <scope>NUCLEOTIDE SEQUENCE [LARGE SCALE GENOMIC DNA]</scope>
    <source>
        <strain evidence="1">05x7-T-G4-1.051#20</strain>
    </source>
</reference>
<sequence>MPQDQLTINKIIKDTYICTKHFVNNDGPTTDYPDPCDAKSGELKKARRLPSRQHSNLFVEYAACKNVPSLRLIFQVYYK</sequence>